<dbReference type="RefSeq" id="WP_090496719.1">
    <property type="nucleotide sequence ID" value="NZ_FOWX01000001.1"/>
</dbReference>
<dbReference type="GO" id="GO:0000976">
    <property type="term" value="F:transcription cis-regulatory region binding"/>
    <property type="evidence" value="ECO:0007669"/>
    <property type="project" value="TreeGrafter"/>
</dbReference>
<reference evidence="7" key="1">
    <citation type="submission" date="2016-10" db="EMBL/GenBank/DDBJ databases">
        <authorList>
            <person name="Varghese N."/>
            <person name="Submissions S."/>
        </authorList>
    </citation>
    <scope>NUCLEOTIDE SEQUENCE [LARGE SCALE GENOMIC DNA]</scope>
    <source>
        <strain evidence="7">DSM 17834</strain>
    </source>
</reference>
<dbReference type="OrthoDB" id="6506763at2"/>
<dbReference type="AlphaFoldDB" id="A0A1I5KAH2"/>
<sequence>MTKLVRAAVLTNYLETAQHLGLNPYNLLAAVGLNKAMLQDPEHRIPVDAAVRLLEDSAAASGCQNFGLSMAESRQLSDFGAVSLLLTHQRTLREALQVVVQYRHLLNDSLAIFVEEAGRMVIIREEVVTESHLPCRQANELAIGVMFRLCAALLGTHWHPYSVNFTHQAPSNLQLHRRLFGCMLEFGSEFNGIVCPDADLDATNPHANPAMARYAQRYLDSLQSSSGESMLFEVRKAIYLLLPMGRATIEQIAQTMGMNVRTLQRRLKEGGSTFNELINDVRRDLVVRYMENPDYSLGRIADMLGYSMPSSFTRWFIAQFGMPPAAWRSTRRQTPLGSGGVSEPGAAATPSASPAADRAAGSAAARPDTTSG</sequence>
<keyword evidence="7" id="KW-1185">Reference proteome</keyword>
<dbReference type="GO" id="GO:0005829">
    <property type="term" value="C:cytosol"/>
    <property type="evidence" value="ECO:0007669"/>
    <property type="project" value="TreeGrafter"/>
</dbReference>
<dbReference type="InterPro" id="IPR032687">
    <property type="entry name" value="AraC-type_N"/>
</dbReference>
<dbReference type="EMBL" id="FOWX01000001">
    <property type="protein sequence ID" value="SFO81611.1"/>
    <property type="molecule type" value="Genomic_DNA"/>
</dbReference>
<evidence type="ECO:0000256" key="1">
    <source>
        <dbReference type="ARBA" id="ARBA00023015"/>
    </source>
</evidence>
<evidence type="ECO:0000313" key="6">
    <source>
        <dbReference type="EMBL" id="SFO81611.1"/>
    </source>
</evidence>
<dbReference type="PROSITE" id="PS01124">
    <property type="entry name" value="HTH_ARAC_FAMILY_2"/>
    <property type="match status" value="1"/>
</dbReference>
<dbReference type="Gene3D" id="1.10.10.60">
    <property type="entry name" value="Homeodomain-like"/>
    <property type="match status" value="1"/>
</dbReference>
<evidence type="ECO:0000256" key="2">
    <source>
        <dbReference type="ARBA" id="ARBA00023125"/>
    </source>
</evidence>
<gene>
    <name evidence="6" type="ORF">SAMN05216190_101108</name>
</gene>
<accession>A0A1I5KAH2</accession>
<organism evidence="6 7">
    <name type="scientific">Pseudomonas borbori</name>
    <dbReference type="NCBI Taxonomy" id="289003"/>
    <lineage>
        <taxon>Bacteria</taxon>
        <taxon>Pseudomonadati</taxon>
        <taxon>Pseudomonadota</taxon>
        <taxon>Gammaproteobacteria</taxon>
        <taxon>Pseudomonadales</taxon>
        <taxon>Pseudomonadaceae</taxon>
        <taxon>Pseudomonas</taxon>
    </lineage>
</organism>
<dbReference type="PANTHER" id="PTHR47894">
    <property type="entry name" value="HTH-TYPE TRANSCRIPTIONAL REGULATOR GADX"/>
    <property type="match status" value="1"/>
</dbReference>
<protein>
    <submittedName>
        <fullName evidence="6">AraC-type DNA-binding protein</fullName>
    </submittedName>
</protein>
<evidence type="ECO:0000256" key="3">
    <source>
        <dbReference type="ARBA" id="ARBA00023163"/>
    </source>
</evidence>
<dbReference type="STRING" id="289003.SAMN05216190_101108"/>
<name>A0A1I5KAH2_9PSED</name>
<dbReference type="SMART" id="SM00342">
    <property type="entry name" value="HTH_ARAC"/>
    <property type="match status" value="1"/>
</dbReference>
<keyword evidence="1" id="KW-0805">Transcription regulation</keyword>
<dbReference type="Proteomes" id="UP000198784">
    <property type="component" value="Unassembled WGS sequence"/>
</dbReference>
<keyword evidence="3" id="KW-0804">Transcription</keyword>
<proteinExistence type="predicted"/>
<evidence type="ECO:0000256" key="4">
    <source>
        <dbReference type="SAM" id="MobiDB-lite"/>
    </source>
</evidence>
<keyword evidence="2 6" id="KW-0238">DNA-binding</keyword>
<feature type="compositionally biased region" description="Low complexity" evidence="4">
    <location>
        <begin position="345"/>
        <end position="372"/>
    </location>
</feature>
<feature type="region of interest" description="Disordered" evidence="4">
    <location>
        <begin position="328"/>
        <end position="372"/>
    </location>
</feature>
<dbReference type="InterPro" id="IPR018060">
    <property type="entry name" value="HTH_AraC"/>
</dbReference>
<evidence type="ECO:0000259" key="5">
    <source>
        <dbReference type="PROSITE" id="PS01124"/>
    </source>
</evidence>
<dbReference type="Pfam" id="PF12833">
    <property type="entry name" value="HTH_18"/>
    <property type="match status" value="1"/>
</dbReference>
<dbReference type="Pfam" id="PF12625">
    <property type="entry name" value="Arabinose_bd"/>
    <property type="match status" value="1"/>
</dbReference>
<dbReference type="SUPFAM" id="SSF46689">
    <property type="entry name" value="Homeodomain-like"/>
    <property type="match status" value="1"/>
</dbReference>
<dbReference type="InterPro" id="IPR009057">
    <property type="entry name" value="Homeodomain-like_sf"/>
</dbReference>
<dbReference type="PANTHER" id="PTHR47894:SF4">
    <property type="entry name" value="HTH-TYPE TRANSCRIPTIONAL REGULATOR GADX"/>
    <property type="match status" value="1"/>
</dbReference>
<evidence type="ECO:0000313" key="7">
    <source>
        <dbReference type="Proteomes" id="UP000198784"/>
    </source>
</evidence>
<dbReference type="GO" id="GO:0003700">
    <property type="term" value="F:DNA-binding transcription factor activity"/>
    <property type="evidence" value="ECO:0007669"/>
    <property type="project" value="InterPro"/>
</dbReference>
<feature type="domain" description="HTH araC/xylS-type" evidence="5">
    <location>
        <begin position="232"/>
        <end position="330"/>
    </location>
</feature>